<gene>
    <name evidence="6" type="ORF">ACAOBT_LOCUS23000</name>
</gene>
<dbReference type="InterPro" id="IPR019376">
    <property type="entry name" value="Myeloid_leukemia_factor"/>
</dbReference>
<evidence type="ECO:0000256" key="3">
    <source>
        <dbReference type="ARBA" id="ARBA00022490"/>
    </source>
</evidence>
<organism evidence="6 7">
    <name type="scientific">Acanthoscelides obtectus</name>
    <name type="common">Bean weevil</name>
    <name type="synonym">Bruchus obtectus</name>
    <dbReference type="NCBI Taxonomy" id="200917"/>
    <lineage>
        <taxon>Eukaryota</taxon>
        <taxon>Metazoa</taxon>
        <taxon>Ecdysozoa</taxon>
        <taxon>Arthropoda</taxon>
        <taxon>Hexapoda</taxon>
        <taxon>Insecta</taxon>
        <taxon>Pterygota</taxon>
        <taxon>Neoptera</taxon>
        <taxon>Endopterygota</taxon>
        <taxon>Coleoptera</taxon>
        <taxon>Polyphaga</taxon>
        <taxon>Cucujiformia</taxon>
        <taxon>Chrysomeloidea</taxon>
        <taxon>Chrysomelidae</taxon>
        <taxon>Bruchinae</taxon>
        <taxon>Bruchini</taxon>
        <taxon>Acanthoscelides</taxon>
    </lineage>
</organism>
<dbReference type="Proteomes" id="UP001152888">
    <property type="component" value="Unassembled WGS sequence"/>
</dbReference>
<proteinExistence type="inferred from homology"/>
<accession>A0A9P0LMT0</accession>
<feature type="compositionally biased region" description="Polar residues" evidence="5">
    <location>
        <begin position="265"/>
        <end position="304"/>
    </location>
</feature>
<evidence type="ECO:0000256" key="1">
    <source>
        <dbReference type="ARBA" id="ARBA00004496"/>
    </source>
</evidence>
<feature type="region of interest" description="Disordered" evidence="5">
    <location>
        <begin position="98"/>
        <end position="127"/>
    </location>
</feature>
<dbReference type="OrthoDB" id="8707547at2759"/>
<dbReference type="AlphaFoldDB" id="A0A9P0LMT0"/>
<evidence type="ECO:0000256" key="5">
    <source>
        <dbReference type="SAM" id="MobiDB-lite"/>
    </source>
</evidence>
<comment type="similarity">
    <text evidence="2">Belongs to the MLF family.</text>
</comment>
<evidence type="ECO:0000313" key="6">
    <source>
        <dbReference type="EMBL" id="CAH1996053.1"/>
    </source>
</evidence>
<dbReference type="GO" id="GO:0005737">
    <property type="term" value="C:cytoplasm"/>
    <property type="evidence" value="ECO:0007669"/>
    <property type="project" value="UniProtKB-SubCell"/>
</dbReference>
<keyword evidence="4" id="KW-0597">Phosphoprotein</keyword>
<dbReference type="EMBL" id="CAKOFQ010007248">
    <property type="protein sequence ID" value="CAH1996053.1"/>
    <property type="molecule type" value="Genomic_DNA"/>
</dbReference>
<evidence type="ECO:0000256" key="2">
    <source>
        <dbReference type="ARBA" id="ARBA00008332"/>
    </source>
</evidence>
<keyword evidence="7" id="KW-1185">Reference proteome</keyword>
<evidence type="ECO:0008006" key="8">
    <source>
        <dbReference type="Google" id="ProtNLM"/>
    </source>
</evidence>
<name>A0A9P0LMT0_ACAOB</name>
<keyword evidence="3" id="KW-0963">Cytoplasm</keyword>
<dbReference type="PANTHER" id="PTHR13105">
    <property type="entry name" value="MYELOID LEUKEMIA FACTOR"/>
    <property type="match status" value="1"/>
</dbReference>
<protein>
    <recommendedName>
        <fullName evidence="8">Myeloid leukemia factor</fullName>
    </recommendedName>
</protein>
<comment type="caution">
    <text evidence="6">The sequence shown here is derived from an EMBL/GenBank/DDBJ whole genome shotgun (WGS) entry which is preliminary data.</text>
</comment>
<sequence>MMSVFGSLMGDMEADPIFGSHMRQMRQMSNMMNSLFSDPFGMMRGGSMYDDFENRALVHHRHNALMSPFGMPMMPNFNRLLSGSLDSMNHPGNFSSSSTVISMTSGPDGRPQQVYKATSSTRVGPDGIKETQKTVEDSATGTKKMSIGHHIGERAHIIEKEQNVFTGDREEREDLINIEDDEKEEFDIEWDQKARRAEIPRISGIPRNRHSYAGHTSAPLAITAGPSITGSRRHHHRSTLEEQSSKHPLIKGRRSIRSSPKPVSGASSHQSRAPYSVPSHSQGQQPRKSKNVKTVSGTSPNHDN</sequence>
<feature type="region of interest" description="Disordered" evidence="5">
    <location>
        <begin position="206"/>
        <end position="304"/>
    </location>
</feature>
<reference evidence="6" key="1">
    <citation type="submission" date="2022-03" db="EMBL/GenBank/DDBJ databases">
        <authorList>
            <person name="Sayadi A."/>
        </authorList>
    </citation>
    <scope>NUCLEOTIDE SEQUENCE</scope>
</reference>
<evidence type="ECO:0000313" key="7">
    <source>
        <dbReference type="Proteomes" id="UP001152888"/>
    </source>
</evidence>
<dbReference type="Pfam" id="PF10248">
    <property type="entry name" value="Mlf1IP"/>
    <property type="match status" value="1"/>
</dbReference>
<evidence type="ECO:0000256" key="4">
    <source>
        <dbReference type="ARBA" id="ARBA00022553"/>
    </source>
</evidence>
<comment type="subcellular location">
    <subcellularLocation>
        <location evidence="1">Cytoplasm</location>
    </subcellularLocation>
</comment>